<dbReference type="SUPFAM" id="SSF51126">
    <property type="entry name" value="Pectin lyase-like"/>
    <property type="match status" value="1"/>
</dbReference>
<dbReference type="InterPro" id="IPR011050">
    <property type="entry name" value="Pectin_lyase_fold/virulence"/>
</dbReference>
<accession>A0A1Y4LHK9</accession>
<dbReference type="InterPro" id="IPR013378">
    <property type="entry name" value="InlB-like_B-rpt"/>
</dbReference>
<reference evidence="7" key="1">
    <citation type="submission" date="2017-04" db="EMBL/GenBank/DDBJ databases">
        <title>Function of individual gut microbiota members based on whole genome sequencing of pure cultures obtained from chicken caecum.</title>
        <authorList>
            <person name="Medvecky M."/>
            <person name="Cejkova D."/>
            <person name="Polansky O."/>
            <person name="Karasova D."/>
            <person name="Kubasova T."/>
            <person name="Cizek A."/>
            <person name="Rychlik I."/>
        </authorList>
    </citation>
    <scope>NUCLEOTIDE SEQUENCE [LARGE SCALE GENOMIC DNA]</scope>
    <source>
        <strain evidence="7">An179</strain>
    </source>
</reference>
<dbReference type="PROSITE" id="PS51272">
    <property type="entry name" value="SLH"/>
    <property type="match status" value="3"/>
</dbReference>
<feature type="region of interest" description="Disordered" evidence="3">
    <location>
        <begin position="735"/>
        <end position="781"/>
    </location>
</feature>
<dbReference type="Pfam" id="PF00395">
    <property type="entry name" value="SLH"/>
    <property type="match status" value="3"/>
</dbReference>
<feature type="domain" description="SLH" evidence="5">
    <location>
        <begin position="840"/>
        <end position="903"/>
    </location>
</feature>
<dbReference type="InterPro" id="IPR051465">
    <property type="entry name" value="Cell_Envelope_Struct_Comp"/>
</dbReference>
<dbReference type="AlphaFoldDB" id="A0A1Y4LHK9"/>
<comment type="subcellular location">
    <subcellularLocation>
        <location evidence="1">Cell envelope</location>
    </subcellularLocation>
</comment>
<dbReference type="InterPro" id="IPR042229">
    <property type="entry name" value="Listeria/Bacterioides_rpt_sf"/>
</dbReference>
<feature type="signal peptide" evidence="4">
    <location>
        <begin position="1"/>
        <end position="40"/>
    </location>
</feature>
<gene>
    <name evidence="6" type="ORF">B5F15_15640</name>
</gene>
<keyword evidence="4" id="KW-0732">Signal</keyword>
<evidence type="ECO:0000313" key="7">
    <source>
        <dbReference type="Proteomes" id="UP000195326"/>
    </source>
</evidence>
<dbReference type="Pfam" id="PF09479">
    <property type="entry name" value="Flg_new"/>
    <property type="match status" value="1"/>
</dbReference>
<name>A0A1Y4LHK9_9FIRM</name>
<feature type="domain" description="SLH" evidence="5">
    <location>
        <begin position="904"/>
        <end position="962"/>
    </location>
</feature>
<evidence type="ECO:0000259" key="5">
    <source>
        <dbReference type="PROSITE" id="PS51272"/>
    </source>
</evidence>
<feature type="domain" description="SLH" evidence="5">
    <location>
        <begin position="780"/>
        <end position="839"/>
    </location>
</feature>
<dbReference type="Proteomes" id="UP000195326">
    <property type="component" value="Unassembled WGS sequence"/>
</dbReference>
<comment type="caution">
    <text evidence="6">The sequence shown here is derived from an EMBL/GenBank/DDBJ whole genome shotgun (WGS) entry which is preliminary data.</text>
</comment>
<dbReference type="Gene3D" id="2.60.40.4270">
    <property type="entry name" value="Listeria-Bacteroides repeat domain"/>
    <property type="match status" value="1"/>
</dbReference>
<feature type="compositionally biased region" description="Acidic residues" evidence="3">
    <location>
        <begin position="762"/>
        <end position="775"/>
    </location>
</feature>
<evidence type="ECO:0000256" key="1">
    <source>
        <dbReference type="ARBA" id="ARBA00004196"/>
    </source>
</evidence>
<proteinExistence type="predicted"/>
<dbReference type="GO" id="GO:0030313">
    <property type="term" value="C:cell envelope"/>
    <property type="evidence" value="ECO:0007669"/>
    <property type="project" value="UniProtKB-SubCell"/>
</dbReference>
<dbReference type="InterPro" id="IPR001119">
    <property type="entry name" value="SLH_dom"/>
</dbReference>
<evidence type="ECO:0000313" key="6">
    <source>
        <dbReference type="EMBL" id="OUP55019.1"/>
    </source>
</evidence>
<protein>
    <recommendedName>
        <fullName evidence="5">SLH domain-containing protein</fullName>
    </recommendedName>
</protein>
<dbReference type="EMBL" id="NFKL01000033">
    <property type="protein sequence ID" value="OUP55019.1"/>
    <property type="molecule type" value="Genomic_DNA"/>
</dbReference>
<organism evidence="6 7">
    <name type="scientific">Butyricicoccus pullicaecorum</name>
    <dbReference type="NCBI Taxonomy" id="501571"/>
    <lineage>
        <taxon>Bacteria</taxon>
        <taxon>Bacillati</taxon>
        <taxon>Bacillota</taxon>
        <taxon>Clostridia</taxon>
        <taxon>Eubacteriales</taxon>
        <taxon>Butyricicoccaceae</taxon>
        <taxon>Butyricicoccus</taxon>
    </lineage>
</organism>
<evidence type="ECO:0000256" key="3">
    <source>
        <dbReference type="SAM" id="MobiDB-lite"/>
    </source>
</evidence>
<sequence length="962" mass="103094">MRVLNKKSKQGGHRSMKKRFWACFLSLSLVLTMMPTMAFAADDEVNEPEGTVEVCVETEGCTLEAGHEGECVVVESKPEEPENVPCKVTEGCTLENGHEGECVVAESEPEEPESVPCTVTEGCTLEDGHEGGCVLKSVDNVDDTDEIAADLVSVISQKASPAETQLREAIQSASTDADNPTVITIEEDITLSQYIDVPSDKHFILEAENGAKITVDAETVLHTDEDAFEPKYDAIFQFENTTNASMTLRDITIDGNNLARLIHLGATNSLTMEDGSILQNGRTFDASSESGAAIWMKENSDFTMNGGEIIYNSAARYGGGIYCWAAGSTITINDGLIANNTGNYAGGIVILGNMSLYLNGGVITDNRGTNTTHAGGIFIHGDSHCYLSGNAEIINNTFTTSDSKADIYINSTEDKSKITVTDKFIGRTTVKKSQWRNPGFTNIGQTFVTGTDTYQLTAEDAAHIDTISENTVLSLEDNALICREASHITLNANYGDPAETVDCKVTKENPVAPANPFSQTGYIFTGWNSAADSSGTAYAIGEEINELTTLFAQWTPCSHKLSHYVGNDNIIIATCECGKHTGTVTLTEPTNLIYDGVAKAAVVETAGWTSNVPSIVYTKDGIEVTPINAGDYTASITVEGATATVDFTIEKAPTIVDITANPTDLTGGGTVTLTVDKSNLPQNAVVSVSGYSNITDNSNGIYTVTLPNEAADYTFTATYAGDDNHKLAEDSCTVSVTRHTGGGGASHPEASDDSSSDRNDRDDDDTENIDEEDVPLTEGKVADFDDVPADAWFAEAVQYVYEHDLMTGVSENLFAPNAQMNRAMVAQILFNVEKPADTEAPAAFRDVAADQWYAKAVNWAVWQGYMSGYGAGSFGPNDALTREQLVTVLWRYSGSPVMGDSSMLNTFSDAAMTSDYAQQAMTWAYAQGVISGNADGTLNPQGTATRAEVATILMRFYENMAE</sequence>
<dbReference type="PANTHER" id="PTHR43308">
    <property type="entry name" value="OUTER MEMBRANE PROTEIN ALPHA-RELATED"/>
    <property type="match status" value="1"/>
</dbReference>
<keyword evidence="2" id="KW-0677">Repeat</keyword>
<evidence type="ECO:0000256" key="4">
    <source>
        <dbReference type="SAM" id="SignalP"/>
    </source>
</evidence>
<evidence type="ECO:0000256" key="2">
    <source>
        <dbReference type="ARBA" id="ARBA00022737"/>
    </source>
</evidence>
<feature type="chain" id="PRO_5012395917" description="SLH domain-containing protein" evidence="4">
    <location>
        <begin position="41"/>
        <end position="962"/>
    </location>
</feature>